<comment type="similarity">
    <text evidence="1">Belongs to the AB hydrolase superfamily. AB hydrolase 4 family.</text>
</comment>
<feature type="chain" id="PRO_5019308496" description="AB hydrolase-1 domain-containing protein" evidence="2">
    <location>
        <begin position="23"/>
        <end position="466"/>
    </location>
</feature>
<evidence type="ECO:0000256" key="2">
    <source>
        <dbReference type="SAM" id="SignalP"/>
    </source>
</evidence>
<sequence length="466" mass="50823">MGVLLSVVGLILMGTFFSFARSSSSNNQPVVHFDKKPAVLTVKKRDGSGDTEQVSIKVLLETRCKSLFSEFHPLWWLPNGHLQTIYCVFGDFSKSDRMWFHRTLLKLTDGGTLGLDFAPADHSEKLKKDTPIVIVQHGLTGGSYEPYVRAILSRACAPVEEGGLGYRAVVINFRGCAGVPITSPLLYSAGHTDDTRLALRYIAHKYPDAPLLGVGFSLGSNVITRYLAEEGEDSKLHSACALACPWNLKENNEGLLNSFTGKHIYSKGMGSNLLRLMKKHLHALIQDPNHYVAKAAGEALKLKNPTLNDFDDTFTRIAGGPAPHFPFRNADEYYIWGSSHNIVDRIRVPFLAINAADDPVVRNVPMDGGGNGLVVMELTTGGGHLGWFQAGPGFVDRWTTKPVLEWLKLVGEEIVHDPTPRGGLIYTDADGFLREKGKGHLGCKEIEGAGALFDGNSGEDGVLQGL</sequence>
<evidence type="ECO:0000313" key="4">
    <source>
        <dbReference type="EMBL" id="PPQ78077.1"/>
    </source>
</evidence>
<evidence type="ECO:0000259" key="3">
    <source>
        <dbReference type="Pfam" id="PF00561"/>
    </source>
</evidence>
<dbReference type="GO" id="GO:0051792">
    <property type="term" value="P:medium-chain fatty acid biosynthetic process"/>
    <property type="evidence" value="ECO:0007669"/>
    <property type="project" value="TreeGrafter"/>
</dbReference>
<dbReference type="GO" id="GO:0051793">
    <property type="term" value="P:medium-chain fatty acid catabolic process"/>
    <property type="evidence" value="ECO:0007669"/>
    <property type="project" value="TreeGrafter"/>
</dbReference>
<name>A0A409WHU6_PSICY</name>
<evidence type="ECO:0000256" key="1">
    <source>
        <dbReference type="ARBA" id="ARBA00010884"/>
    </source>
</evidence>
<gene>
    <name evidence="4" type="ORF">CVT25_015611</name>
</gene>
<protein>
    <recommendedName>
        <fullName evidence="3">AB hydrolase-1 domain-containing protein</fullName>
    </recommendedName>
</protein>
<feature type="domain" description="AB hydrolase-1" evidence="3">
    <location>
        <begin position="131"/>
        <end position="363"/>
    </location>
</feature>
<dbReference type="OrthoDB" id="5954035at2759"/>
<dbReference type="GO" id="GO:0047372">
    <property type="term" value="F:monoacylglycerol lipase activity"/>
    <property type="evidence" value="ECO:0007669"/>
    <property type="project" value="TreeGrafter"/>
</dbReference>
<organism evidence="4 5">
    <name type="scientific">Psilocybe cyanescens</name>
    <dbReference type="NCBI Taxonomy" id="93625"/>
    <lineage>
        <taxon>Eukaryota</taxon>
        <taxon>Fungi</taxon>
        <taxon>Dikarya</taxon>
        <taxon>Basidiomycota</taxon>
        <taxon>Agaricomycotina</taxon>
        <taxon>Agaricomycetes</taxon>
        <taxon>Agaricomycetidae</taxon>
        <taxon>Agaricales</taxon>
        <taxon>Agaricineae</taxon>
        <taxon>Strophariaceae</taxon>
        <taxon>Psilocybe</taxon>
    </lineage>
</organism>
<dbReference type="PANTHER" id="PTHR10794">
    <property type="entry name" value="ABHYDROLASE DOMAIN-CONTAINING PROTEIN"/>
    <property type="match status" value="1"/>
</dbReference>
<proteinExistence type="inferred from homology"/>
<dbReference type="SUPFAM" id="SSF53474">
    <property type="entry name" value="alpha/beta-Hydrolases"/>
    <property type="match status" value="1"/>
</dbReference>
<comment type="caution">
    <text evidence="4">The sequence shown here is derived from an EMBL/GenBank/DDBJ whole genome shotgun (WGS) entry which is preliminary data.</text>
</comment>
<dbReference type="Gene3D" id="3.40.50.1820">
    <property type="entry name" value="alpha/beta hydrolase"/>
    <property type="match status" value="1"/>
</dbReference>
<dbReference type="GO" id="GO:0008126">
    <property type="term" value="F:acetylesterase activity"/>
    <property type="evidence" value="ECO:0007669"/>
    <property type="project" value="TreeGrafter"/>
</dbReference>
<feature type="signal peptide" evidence="2">
    <location>
        <begin position="1"/>
        <end position="22"/>
    </location>
</feature>
<dbReference type="PANTHER" id="PTHR10794:SF63">
    <property type="entry name" value="ALPHA_BETA HYDROLASE 1, ISOFORM A"/>
    <property type="match status" value="1"/>
</dbReference>
<dbReference type="EMBL" id="NHYD01003427">
    <property type="protein sequence ID" value="PPQ78077.1"/>
    <property type="molecule type" value="Genomic_DNA"/>
</dbReference>
<reference evidence="4 5" key="1">
    <citation type="journal article" date="2018" name="Evol. Lett.">
        <title>Horizontal gene cluster transfer increased hallucinogenic mushroom diversity.</title>
        <authorList>
            <person name="Reynolds H.T."/>
            <person name="Vijayakumar V."/>
            <person name="Gluck-Thaler E."/>
            <person name="Korotkin H.B."/>
            <person name="Matheny P.B."/>
            <person name="Slot J.C."/>
        </authorList>
    </citation>
    <scope>NUCLEOTIDE SEQUENCE [LARGE SCALE GENOMIC DNA]</scope>
    <source>
        <strain evidence="4 5">2631</strain>
    </source>
</reference>
<dbReference type="InterPro" id="IPR000073">
    <property type="entry name" value="AB_hydrolase_1"/>
</dbReference>
<dbReference type="AlphaFoldDB" id="A0A409WHU6"/>
<keyword evidence="5" id="KW-1185">Reference proteome</keyword>
<dbReference type="InterPro" id="IPR029058">
    <property type="entry name" value="AB_hydrolase_fold"/>
</dbReference>
<dbReference type="STRING" id="93625.A0A409WHU6"/>
<accession>A0A409WHU6</accession>
<keyword evidence="2" id="KW-0732">Signal</keyword>
<dbReference type="Pfam" id="PF00561">
    <property type="entry name" value="Abhydrolase_1"/>
    <property type="match status" value="1"/>
</dbReference>
<evidence type="ECO:0000313" key="5">
    <source>
        <dbReference type="Proteomes" id="UP000283269"/>
    </source>
</evidence>
<dbReference type="InterPro" id="IPR050960">
    <property type="entry name" value="AB_hydrolase_4_sf"/>
</dbReference>
<dbReference type="InParanoid" id="A0A409WHU6"/>
<dbReference type="Proteomes" id="UP000283269">
    <property type="component" value="Unassembled WGS sequence"/>
</dbReference>